<reference evidence="2" key="1">
    <citation type="submission" date="2015-09" db="EMBL/GenBank/DDBJ databases">
        <authorList>
            <person name="Wibberg D."/>
        </authorList>
    </citation>
    <scope>NUCLEOTIDE SEQUENCE [LARGE SCALE GENOMIC DNA]</scope>
    <source>
        <strain evidence="2">SD1D</strain>
    </source>
</reference>
<dbReference type="InterPro" id="IPR057955">
    <property type="entry name" value="SF0329-like"/>
</dbReference>
<proteinExistence type="predicted"/>
<dbReference type="RefSeq" id="WP_058258132.1">
    <property type="nucleotide sequence ID" value="NZ_LN879430.1"/>
</dbReference>
<name>A0A0K8J633_9FIRM</name>
<dbReference type="Proteomes" id="UP000196053">
    <property type="component" value="Chromosome I"/>
</dbReference>
<dbReference type="EMBL" id="LN879430">
    <property type="protein sequence ID" value="CUH92793.1"/>
    <property type="molecule type" value="Genomic_DNA"/>
</dbReference>
<dbReference type="AlphaFoldDB" id="A0A0K8J633"/>
<keyword evidence="2" id="KW-1185">Reference proteome</keyword>
<dbReference type="OrthoDB" id="9815878at2"/>
<protein>
    <submittedName>
        <fullName evidence="1">Uncharacterized protein</fullName>
    </submittedName>
</protein>
<dbReference type="KEGG" id="hsd:SD1D_1247"/>
<organism evidence="1 2">
    <name type="scientific">Herbinix luporum</name>
    <dbReference type="NCBI Taxonomy" id="1679721"/>
    <lineage>
        <taxon>Bacteria</taxon>
        <taxon>Bacillati</taxon>
        <taxon>Bacillota</taxon>
        <taxon>Clostridia</taxon>
        <taxon>Lachnospirales</taxon>
        <taxon>Lachnospiraceae</taxon>
        <taxon>Herbinix</taxon>
    </lineage>
</organism>
<gene>
    <name evidence="1" type="ORF">SD1D_1247</name>
</gene>
<sequence>MVWSKLKQNLESFLCPELVGRVEYRATSYHYLPDKLGRCYITVDKNEVLNMSDTNALIRCYQTEQEIKNNPDIDIPITEEDINEVRRDSFNQIPEDRLKVVARNRKISTYAKELLEAQAILLRSDFYDAAKRFLTMPIDDCLKSNEILLNIFALVDRRVGKRRLMNLEEQMSLKHPIVQYFYKLRIDSLGL</sequence>
<evidence type="ECO:0000313" key="1">
    <source>
        <dbReference type="EMBL" id="CUH92793.1"/>
    </source>
</evidence>
<dbReference type="Pfam" id="PF25753">
    <property type="entry name" value="SF0329"/>
    <property type="match status" value="1"/>
</dbReference>
<accession>A0A0K8J633</accession>
<evidence type="ECO:0000313" key="2">
    <source>
        <dbReference type="Proteomes" id="UP000196053"/>
    </source>
</evidence>